<dbReference type="AlphaFoldDB" id="A0A8X6NBE5"/>
<dbReference type="Proteomes" id="UP000887013">
    <property type="component" value="Unassembled WGS sequence"/>
</dbReference>
<reference evidence="2" key="1">
    <citation type="submission" date="2020-08" db="EMBL/GenBank/DDBJ databases">
        <title>Multicomponent nature underlies the extraordinary mechanical properties of spider dragline silk.</title>
        <authorList>
            <person name="Kono N."/>
            <person name="Nakamura H."/>
            <person name="Mori M."/>
            <person name="Yoshida Y."/>
            <person name="Ohtoshi R."/>
            <person name="Malay A.D."/>
            <person name="Moran D.A.P."/>
            <person name="Tomita M."/>
            <person name="Numata K."/>
            <person name="Arakawa K."/>
        </authorList>
    </citation>
    <scope>NUCLEOTIDE SEQUENCE</scope>
</reference>
<proteinExistence type="predicted"/>
<dbReference type="EMBL" id="BMAW01102429">
    <property type="protein sequence ID" value="GFT04285.1"/>
    <property type="molecule type" value="Genomic_DNA"/>
</dbReference>
<feature type="region of interest" description="Disordered" evidence="1">
    <location>
        <begin position="124"/>
        <end position="149"/>
    </location>
</feature>
<organism evidence="2 3">
    <name type="scientific">Nephila pilipes</name>
    <name type="common">Giant wood spider</name>
    <name type="synonym">Nephila maculata</name>
    <dbReference type="NCBI Taxonomy" id="299642"/>
    <lineage>
        <taxon>Eukaryota</taxon>
        <taxon>Metazoa</taxon>
        <taxon>Ecdysozoa</taxon>
        <taxon>Arthropoda</taxon>
        <taxon>Chelicerata</taxon>
        <taxon>Arachnida</taxon>
        <taxon>Araneae</taxon>
        <taxon>Araneomorphae</taxon>
        <taxon>Entelegynae</taxon>
        <taxon>Araneoidea</taxon>
        <taxon>Nephilidae</taxon>
        <taxon>Nephila</taxon>
    </lineage>
</organism>
<protein>
    <submittedName>
        <fullName evidence="2">Uncharacterized protein</fullName>
    </submittedName>
</protein>
<sequence>MGFCIALIQNAICKPHSASIKPFGIGLYAPLSRCIVRKHAARYQFGPPQPLVKLPSCKNILPSSSNNFAIATCKVPLPRPSDRPSVLKLAADNRCLIQLETYKTTSVRILYPSLAKERFRYEQLETKPASSRQKKKLRLNHDRSHTSYL</sequence>
<evidence type="ECO:0000256" key="1">
    <source>
        <dbReference type="SAM" id="MobiDB-lite"/>
    </source>
</evidence>
<accession>A0A8X6NBE5</accession>
<keyword evidence="3" id="KW-1185">Reference proteome</keyword>
<evidence type="ECO:0000313" key="2">
    <source>
        <dbReference type="EMBL" id="GFT04285.1"/>
    </source>
</evidence>
<gene>
    <name evidence="2" type="ORF">NPIL_64721</name>
</gene>
<comment type="caution">
    <text evidence="2">The sequence shown here is derived from an EMBL/GenBank/DDBJ whole genome shotgun (WGS) entry which is preliminary data.</text>
</comment>
<name>A0A8X6NBE5_NEPPI</name>
<feature type="compositionally biased region" description="Basic and acidic residues" evidence="1">
    <location>
        <begin position="139"/>
        <end position="149"/>
    </location>
</feature>
<evidence type="ECO:0000313" key="3">
    <source>
        <dbReference type="Proteomes" id="UP000887013"/>
    </source>
</evidence>